<reference evidence="3" key="1">
    <citation type="submission" date="2016-10" db="EMBL/GenBank/DDBJ databases">
        <authorList>
            <person name="Varghese N."/>
            <person name="Submissions S."/>
        </authorList>
    </citation>
    <scope>NUCLEOTIDE SEQUENCE [LARGE SCALE GENOMIC DNA]</scope>
    <source>
        <strain evidence="3">DSM 45405</strain>
    </source>
</reference>
<name>A0A1H6IRR0_MYCRU</name>
<keyword evidence="1" id="KW-1133">Transmembrane helix</keyword>
<gene>
    <name evidence="2" type="ORF">SAMN04489835_0623</name>
</gene>
<dbReference type="STRING" id="370526.SAMN04489835_0623"/>
<organism evidence="2 3">
    <name type="scientific">Mycolicibacterium rutilum</name>
    <name type="common">Mycobacterium rutilum</name>
    <dbReference type="NCBI Taxonomy" id="370526"/>
    <lineage>
        <taxon>Bacteria</taxon>
        <taxon>Bacillati</taxon>
        <taxon>Actinomycetota</taxon>
        <taxon>Actinomycetes</taxon>
        <taxon>Mycobacteriales</taxon>
        <taxon>Mycobacteriaceae</taxon>
        <taxon>Mycolicibacterium</taxon>
    </lineage>
</organism>
<dbReference type="AlphaFoldDB" id="A0A1H6IRR0"/>
<protein>
    <submittedName>
        <fullName evidence="2">Uncharacterized protein</fullName>
    </submittedName>
</protein>
<sequence>MHARLSALGRRFERSFAGEVAISALVTVVVLIGVLWNLPNSELKRAMTPALRPVAAAAGMQQNWQMYAPEPIAGLEDIQIRIRMADASDRVWRWQPGDKVLGPFSWYRWQKLKEQVIRSPEPRAGLVHWVVREMTTAAERPVHAVMFLRVQPLPPPGKDGPLPARVKTLYSESLEGRP</sequence>
<keyword evidence="3" id="KW-1185">Reference proteome</keyword>
<evidence type="ECO:0000313" key="2">
    <source>
        <dbReference type="EMBL" id="SEH50293.1"/>
    </source>
</evidence>
<keyword evidence="1" id="KW-0472">Membrane</keyword>
<evidence type="ECO:0000256" key="1">
    <source>
        <dbReference type="SAM" id="Phobius"/>
    </source>
</evidence>
<accession>A0A1H6IRR0</accession>
<dbReference type="Proteomes" id="UP000182915">
    <property type="component" value="Chromosome I"/>
</dbReference>
<keyword evidence="1" id="KW-0812">Transmembrane</keyword>
<proteinExistence type="predicted"/>
<feature type="transmembrane region" description="Helical" evidence="1">
    <location>
        <begin position="20"/>
        <end position="38"/>
    </location>
</feature>
<dbReference type="EMBL" id="LT629971">
    <property type="protein sequence ID" value="SEH50293.1"/>
    <property type="molecule type" value="Genomic_DNA"/>
</dbReference>
<evidence type="ECO:0000313" key="3">
    <source>
        <dbReference type="Proteomes" id="UP000182915"/>
    </source>
</evidence>